<evidence type="ECO:0000256" key="6">
    <source>
        <dbReference type="ARBA" id="ARBA00022705"/>
    </source>
</evidence>
<dbReference type="PANTHER" id="PTHR32294">
    <property type="entry name" value="DNA POLYMERASE III SUBUNIT ALPHA"/>
    <property type="match status" value="1"/>
</dbReference>
<dbReference type="HAMAP" id="MF_00356">
    <property type="entry name" value="DNApol_PolC"/>
    <property type="match status" value="1"/>
</dbReference>
<reference evidence="14 15" key="1">
    <citation type="submission" date="2015-09" db="EMBL/GenBank/DDBJ databases">
        <title>Bacillus cereus food isolates.</title>
        <authorList>
            <person name="Boekhorst J."/>
        </authorList>
    </citation>
    <scope>NUCLEOTIDE SEQUENCE [LARGE SCALE GENOMIC DNA]</scope>
    <source>
        <strain evidence="14 15">B4088</strain>
    </source>
</reference>
<comment type="function">
    <text evidence="2 11">Required for replicative DNA synthesis. This DNA polymerase also exhibits 3' to 5' exonuclease activity.</text>
</comment>
<evidence type="ECO:0000259" key="12">
    <source>
        <dbReference type="SMART" id="SM00479"/>
    </source>
</evidence>
<dbReference type="Gene3D" id="6.10.140.1510">
    <property type="match status" value="1"/>
</dbReference>
<protein>
    <recommendedName>
        <fullName evidence="11">DNA polymerase III PolC-type</fullName>
        <shortName evidence="11">PolIII</shortName>
        <ecNumber evidence="11">2.7.7.7</ecNumber>
    </recommendedName>
</protein>
<keyword evidence="5 11" id="KW-0548">Nucleotidyltransferase</keyword>
<evidence type="ECO:0000313" key="14">
    <source>
        <dbReference type="EMBL" id="KZD66370.1"/>
    </source>
</evidence>
<dbReference type="GO" id="GO:0003887">
    <property type="term" value="F:DNA-directed DNA polymerase activity"/>
    <property type="evidence" value="ECO:0007669"/>
    <property type="project" value="UniProtKB-UniRule"/>
</dbReference>
<dbReference type="InterPro" id="IPR006308">
    <property type="entry name" value="Pol_III_a_PolC-type_gram_pos"/>
</dbReference>
<dbReference type="InterPro" id="IPR044923">
    <property type="entry name" value="PolC_middle_finger_sf"/>
</dbReference>
<comment type="similarity">
    <text evidence="11">Belongs to the DNA polymerase type-C family. PolC subfamily.</text>
</comment>
<dbReference type="Proteomes" id="UP000076482">
    <property type="component" value="Unassembled WGS sequence"/>
</dbReference>
<dbReference type="Gene3D" id="3.30.1900.20">
    <property type="match status" value="1"/>
</dbReference>
<evidence type="ECO:0000259" key="13">
    <source>
        <dbReference type="SMART" id="SM00481"/>
    </source>
</evidence>
<dbReference type="InterPro" id="IPR012337">
    <property type="entry name" value="RNaseH-like_sf"/>
</dbReference>
<sequence>MDIKQKILGGNVEGDVLSIDEIIKEEPGIGTDIVVEGRIVNLNAREYSKKYKQRNGTEKVHTNYTYSGGIYNENSNWDGSNSIAFHIKTKNQPLNLKNGMFVKADGFVDHKRQRERTEVVLSVTNMIELENSPSKVIDTAEEKRVELTNVGSYSLHVSSTKVEDYAKFAKEIGHKGFVVTDINSAQGFPEAYRAAKANDLKLVFGTKLMVTPYKPIVFGKVKPTTLKEETFVIFDVETTGLSNAHDYIIEIGAVKIQSGKIIDRFQEFVKSPKAISETIYELTKITQEMSDNGLEQKQALTSFASFIKGSVLVAHNAEFDLGMLNSSFERVNIPFEDYTIIDTLGISRAVNVEFKLHNLKTLSKFYNIDLVNHHRADSDAEATATMLLAMIQQLESVGVHSINQLNGLIDDHYYQKLFAYEVTLLAQNEIGLKNIYKLITAAHTEYMGKDGRPKVPHYVLEQHREGLLVGSGSSHGFLFELGLNKTAHDISLVLDNYDYIEIEPNDIGVHTVRTEKDERGMQVAHAWKTIVEEAEKKNKLIVATGNVYYLNKNDRMHQHVLLYSKTGGAKDGKRSNIHGYKHFRMTDEMLEEFSWLSEEKRYEYVIANSNKIFDSCEMVNPIPSGFHPPKLEGVDEKLERDAYTKAKSIYGDPLPTHIHERLERELKSIIGNGFTVIYSISQELVEESMRQGYLVGSRGSVGSSFAAFCTNITEVNALKPHYVCPGCKKSVFFDTEELQSGFDLPKNFSSLLDPNKYNEKTRKHVLEIFETEFGDKAEELLKTHKTNTCLWCNHEGLIRDGQDIPFETFLGFKGDKTPDIDLNFSGEYQPRAHKFISDRLGEENCYRAGTISTVADKTAFGYAQKYKEEQGFTWSNAEASRIASLTAGSKRTTGQHPGGIIVLPEHMDITDFGGCNYPANDKSNPMKTTHFAYTHIHDNLAKFDILGHDDPTVLYLLKKWTGIDPRTVDVTDEKVLKLFTNPKEAIGVDLNLISSPTATLGISEFGTEFVQQMIVDTQPTTYAELVKISGLSHGTDVWLNNAQELILKGVCTLKDVIDTRDNIMVFLQQKGLEDSLAFTIMESVRKGKGLTPEWEEIMRSHDVPQWYIDSCNKIRYMFPKAHAAAYVLSALRIAWFKVYYPIQYYAAQFSVRWTDMSVFEVLKTASEVRERLEELKRVVAEKKKMYQPFQVEMDKITILKNLYEAKVRGIDFANIRLYGSEGALWVVKDNKIIPPFVSLPGVGVENAEKLNTEAKEPFTSIADLKKRAKVSDTVLGHFDKLKLLGLVDLKNHTFF</sequence>
<dbReference type="InterPro" id="IPR004013">
    <property type="entry name" value="PHP_dom"/>
</dbReference>
<evidence type="ECO:0000256" key="7">
    <source>
        <dbReference type="ARBA" id="ARBA00022722"/>
    </source>
</evidence>
<evidence type="ECO:0000256" key="5">
    <source>
        <dbReference type="ARBA" id="ARBA00022695"/>
    </source>
</evidence>
<keyword evidence="6 11" id="KW-0235">DNA replication</keyword>
<evidence type="ECO:0000256" key="11">
    <source>
        <dbReference type="HAMAP-Rule" id="MF_00356"/>
    </source>
</evidence>
<organism evidence="14 15">
    <name type="scientific">Bacillus cereus</name>
    <dbReference type="NCBI Taxonomy" id="1396"/>
    <lineage>
        <taxon>Bacteria</taxon>
        <taxon>Bacillati</taxon>
        <taxon>Bacillota</taxon>
        <taxon>Bacilli</taxon>
        <taxon>Bacillales</taxon>
        <taxon>Bacillaceae</taxon>
        <taxon>Bacillus</taxon>
        <taxon>Bacillus cereus group</taxon>
    </lineage>
</organism>
<dbReference type="Gene3D" id="3.30.420.10">
    <property type="entry name" value="Ribonuclease H-like superfamily/Ribonuclease H"/>
    <property type="match status" value="1"/>
</dbReference>
<evidence type="ECO:0000256" key="9">
    <source>
        <dbReference type="ARBA" id="ARBA00022839"/>
    </source>
</evidence>
<dbReference type="GO" id="GO:0008408">
    <property type="term" value="F:3'-5' exonuclease activity"/>
    <property type="evidence" value="ECO:0007669"/>
    <property type="project" value="UniProtKB-UniRule"/>
</dbReference>
<keyword evidence="8 11" id="KW-0378">Hydrolase</keyword>
<dbReference type="GO" id="GO:0005737">
    <property type="term" value="C:cytoplasm"/>
    <property type="evidence" value="ECO:0007669"/>
    <property type="project" value="UniProtKB-SubCell"/>
</dbReference>
<dbReference type="InterPro" id="IPR003141">
    <property type="entry name" value="Pol/His_phosphatase_N"/>
</dbReference>
<dbReference type="InterPro" id="IPR040982">
    <property type="entry name" value="DNA_pol3_finger"/>
</dbReference>
<evidence type="ECO:0000313" key="15">
    <source>
        <dbReference type="Proteomes" id="UP000076482"/>
    </source>
</evidence>
<dbReference type="GO" id="GO:0006261">
    <property type="term" value="P:DNA-templated DNA replication"/>
    <property type="evidence" value="ECO:0007669"/>
    <property type="project" value="UniProtKB-UniRule"/>
</dbReference>
<dbReference type="PANTHER" id="PTHR32294:SF5">
    <property type="entry name" value="DNA POLYMERASE III POLC-TYPE"/>
    <property type="match status" value="1"/>
</dbReference>
<dbReference type="EC" id="2.7.7.7" evidence="11"/>
<dbReference type="CDD" id="cd06127">
    <property type="entry name" value="DEDDh"/>
    <property type="match status" value="1"/>
</dbReference>
<evidence type="ECO:0000256" key="10">
    <source>
        <dbReference type="ARBA" id="ARBA00022932"/>
    </source>
</evidence>
<dbReference type="RefSeq" id="WP_063260981.1">
    <property type="nucleotide sequence ID" value="NZ_LJKE01000043.1"/>
</dbReference>
<dbReference type="GO" id="GO:0003677">
    <property type="term" value="F:DNA binding"/>
    <property type="evidence" value="ECO:0007669"/>
    <property type="project" value="UniProtKB-UniRule"/>
</dbReference>
<name>A0A164P7T7_BACCE</name>
<keyword evidence="7 11" id="KW-0540">Nuclease</keyword>
<feature type="domain" description="Exonuclease" evidence="12">
    <location>
        <begin position="230"/>
        <end position="396"/>
    </location>
</feature>
<dbReference type="CDD" id="cd07435">
    <property type="entry name" value="PHP_PolIIIA_POLC"/>
    <property type="match status" value="1"/>
</dbReference>
<keyword evidence="10 11" id="KW-0239">DNA-directed DNA polymerase</keyword>
<dbReference type="Pfam" id="PF02811">
    <property type="entry name" value="PHP"/>
    <property type="match status" value="1"/>
</dbReference>
<evidence type="ECO:0000256" key="3">
    <source>
        <dbReference type="ARBA" id="ARBA00022490"/>
    </source>
</evidence>
<feature type="domain" description="Polymerase/histidinol phosphatase N-terminal" evidence="13">
    <location>
        <begin position="145"/>
        <end position="212"/>
    </location>
</feature>
<dbReference type="InterPro" id="IPR013520">
    <property type="entry name" value="Ribonucl_H"/>
</dbReference>
<dbReference type="Gene3D" id="3.20.20.140">
    <property type="entry name" value="Metal-dependent hydrolases"/>
    <property type="match status" value="1"/>
</dbReference>
<comment type="caution">
    <text evidence="14">The sequence shown here is derived from an EMBL/GenBank/DDBJ whole genome shotgun (WGS) entry which is preliminary data.</text>
</comment>
<comment type="catalytic activity">
    <reaction evidence="11">
        <text>DNA(n) + a 2'-deoxyribonucleoside 5'-triphosphate = DNA(n+1) + diphosphate</text>
        <dbReference type="Rhea" id="RHEA:22508"/>
        <dbReference type="Rhea" id="RHEA-COMP:17339"/>
        <dbReference type="Rhea" id="RHEA-COMP:17340"/>
        <dbReference type="ChEBI" id="CHEBI:33019"/>
        <dbReference type="ChEBI" id="CHEBI:61560"/>
        <dbReference type="ChEBI" id="CHEBI:173112"/>
        <dbReference type="EC" id="2.7.7.7"/>
    </reaction>
</comment>
<dbReference type="InterPro" id="IPR036397">
    <property type="entry name" value="RNaseH_sf"/>
</dbReference>
<dbReference type="NCBIfam" id="TIGR00573">
    <property type="entry name" value="dnaq"/>
    <property type="match status" value="1"/>
</dbReference>
<dbReference type="PATRIC" id="fig|1396.535.peg.4447"/>
<dbReference type="Pfam" id="PF00929">
    <property type="entry name" value="RNase_T"/>
    <property type="match status" value="1"/>
</dbReference>
<keyword evidence="4 11" id="KW-0808">Transferase</keyword>
<dbReference type="SMART" id="SM00481">
    <property type="entry name" value="POLIIIAc"/>
    <property type="match status" value="1"/>
</dbReference>
<dbReference type="Pfam" id="PF17657">
    <property type="entry name" value="DNA_pol3_finger"/>
    <property type="match status" value="1"/>
</dbReference>
<accession>A0A164P7T7</accession>
<dbReference type="FunFam" id="3.30.420.10:FF:000045">
    <property type="entry name" value="3'-5' exonuclease DinG"/>
    <property type="match status" value="1"/>
</dbReference>
<dbReference type="SUPFAM" id="SSF53098">
    <property type="entry name" value="Ribonuclease H-like"/>
    <property type="match status" value="1"/>
</dbReference>
<evidence type="ECO:0000256" key="1">
    <source>
        <dbReference type="ARBA" id="ARBA00002286"/>
    </source>
</evidence>
<gene>
    <name evidence="11" type="primary">polC</name>
    <name evidence="14" type="ORF">B4088_2486</name>
</gene>
<comment type="subcellular location">
    <subcellularLocation>
        <location evidence="11">Cytoplasm</location>
    </subcellularLocation>
</comment>
<keyword evidence="3 11" id="KW-0963">Cytoplasm</keyword>
<dbReference type="InterPro" id="IPR004805">
    <property type="entry name" value="DnaE2/DnaE/PolC"/>
</dbReference>
<dbReference type="EMBL" id="LJKE01000043">
    <property type="protein sequence ID" value="KZD66370.1"/>
    <property type="molecule type" value="Genomic_DNA"/>
</dbReference>
<dbReference type="Gene3D" id="1.10.150.870">
    <property type="match status" value="1"/>
</dbReference>
<dbReference type="Pfam" id="PF07733">
    <property type="entry name" value="DNA_pol3_alpha"/>
    <property type="match status" value="1"/>
</dbReference>
<keyword evidence="9 11" id="KW-0269">Exonuclease</keyword>
<dbReference type="InterPro" id="IPR006054">
    <property type="entry name" value="DnaQ"/>
</dbReference>
<comment type="function">
    <text evidence="1">Involved in the transposition of the insertion sequence.</text>
</comment>
<evidence type="ECO:0000256" key="4">
    <source>
        <dbReference type="ARBA" id="ARBA00022679"/>
    </source>
</evidence>
<dbReference type="SMART" id="SM00479">
    <property type="entry name" value="EXOIII"/>
    <property type="match status" value="1"/>
</dbReference>
<dbReference type="Gene3D" id="1.10.150.700">
    <property type="entry name" value="PolC, middle finger domain"/>
    <property type="match status" value="1"/>
</dbReference>
<proteinExistence type="inferred from homology"/>
<evidence type="ECO:0000256" key="8">
    <source>
        <dbReference type="ARBA" id="ARBA00022801"/>
    </source>
</evidence>
<dbReference type="InterPro" id="IPR011708">
    <property type="entry name" value="DNA_pol3_alpha_NTPase_dom"/>
</dbReference>
<evidence type="ECO:0000256" key="2">
    <source>
        <dbReference type="ARBA" id="ARBA00003452"/>
    </source>
</evidence>